<dbReference type="SUPFAM" id="SSF52540">
    <property type="entry name" value="P-loop containing nucleoside triphosphate hydrolases"/>
    <property type="match status" value="1"/>
</dbReference>
<dbReference type="EMBL" id="QGMK01000563">
    <property type="protein sequence ID" value="TVY81029.1"/>
    <property type="molecule type" value="Genomic_DNA"/>
</dbReference>
<proteinExistence type="predicted"/>
<dbReference type="OrthoDB" id="408152at2759"/>
<dbReference type="Gene3D" id="3.40.50.300">
    <property type="entry name" value="P-loop containing nucleotide triphosphate hydrolases"/>
    <property type="match status" value="1"/>
</dbReference>
<keyword evidence="3" id="KW-1185">Reference proteome</keyword>
<dbReference type="Proteomes" id="UP000469558">
    <property type="component" value="Unassembled WGS sequence"/>
</dbReference>
<evidence type="ECO:0000313" key="3">
    <source>
        <dbReference type="Proteomes" id="UP000469558"/>
    </source>
</evidence>
<feature type="transmembrane region" description="Helical" evidence="1">
    <location>
        <begin position="280"/>
        <end position="298"/>
    </location>
</feature>
<dbReference type="Pfam" id="PF17784">
    <property type="entry name" value="Sulfotransfer_4"/>
    <property type="match status" value="1"/>
</dbReference>
<name>A0A8T9C5P2_9HELO</name>
<dbReference type="InterPro" id="IPR040632">
    <property type="entry name" value="Sulfotransfer_4"/>
</dbReference>
<dbReference type="PANTHER" id="PTHR36978">
    <property type="entry name" value="P-LOOP CONTAINING NUCLEOTIDE TRIPHOSPHATE HYDROLASE"/>
    <property type="match status" value="1"/>
</dbReference>
<evidence type="ECO:0000313" key="2">
    <source>
        <dbReference type="EMBL" id="TVY81029.1"/>
    </source>
</evidence>
<sequence>MAENKTPATVHYANSTDLLQRTQSKAPTDLSKSLKVIGAGMSRTATVSFTLALSRLLDGPVCHSGSASLLREEGSVCFLIPRISPDFVKKWIKLLEPKNDEETKEKLLKELLAGYVGITDAPGYQFVGELVQAFPDAVVICTTRDEQKWWVSYSELMKTTTPWWIPYVFWSLPTMRWFGAWASAMRARFMGKMLILIRSSVNYSANSKDLGPKLLQVHHEYVRRVTPPEKVFFFDVKEGWGPLCKILNVPIPEEPFPHANDAKAVQESFVGMIKLAALRWLQWFAVVGVAITAGVYALK</sequence>
<dbReference type="PANTHER" id="PTHR36978:SF3">
    <property type="entry name" value="P-LOOP CONTAINING NUCLEOSIDE TRIPHOSPHATE HYDROLASE PROTEIN"/>
    <property type="match status" value="1"/>
</dbReference>
<dbReference type="AlphaFoldDB" id="A0A8T9C5P2"/>
<protein>
    <recommendedName>
        <fullName evidence="4">NAD dependent epimerase/dehydratase</fullName>
    </recommendedName>
</protein>
<keyword evidence="1" id="KW-1133">Transmembrane helix</keyword>
<evidence type="ECO:0000256" key="1">
    <source>
        <dbReference type="SAM" id="Phobius"/>
    </source>
</evidence>
<dbReference type="InterPro" id="IPR027417">
    <property type="entry name" value="P-loop_NTPase"/>
</dbReference>
<gene>
    <name evidence="2" type="ORF">LSUE1_G005787</name>
</gene>
<keyword evidence="1" id="KW-0472">Membrane</keyword>
<evidence type="ECO:0008006" key="4">
    <source>
        <dbReference type="Google" id="ProtNLM"/>
    </source>
</evidence>
<comment type="caution">
    <text evidence="2">The sequence shown here is derived from an EMBL/GenBank/DDBJ whole genome shotgun (WGS) entry which is preliminary data.</text>
</comment>
<keyword evidence="1" id="KW-0812">Transmembrane</keyword>
<organism evidence="2 3">
    <name type="scientific">Lachnellula suecica</name>
    <dbReference type="NCBI Taxonomy" id="602035"/>
    <lineage>
        <taxon>Eukaryota</taxon>
        <taxon>Fungi</taxon>
        <taxon>Dikarya</taxon>
        <taxon>Ascomycota</taxon>
        <taxon>Pezizomycotina</taxon>
        <taxon>Leotiomycetes</taxon>
        <taxon>Helotiales</taxon>
        <taxon>Lachnaceae</taxon>
        <taxon>Lachnellula</taxon>
    </lineage>
</organism>
<reference evidence="2 3" key="1">
    <citation type="submission" date="2018-05" db="EMBL/GenBank/DDBJ databases">
        <title>Genome sequencing and assembly of the regulated plant pathogen Lachnellula willkommii and related sister species for the development of diagnostic species identification markers.</title>
        <authorList>
            <person name="Giroux E."/>
            <person name="Bilodeau G."/>
        </authorList>
    </citation>
    <scope>NUCLEOTIDE SEQUENCE [LARGE SCALE GENOMIC DNA]</scope>
    <source>
        <strain evidence="2 3">CBS 268.59</strain>
    </source>
</reference>
<accession>A0A8T9C5P2</accession>